<dbReference type="Pfam" id="PF02463">
    <property type="entry name" value="SMC_N"/>
    <property type="match status" value="1"/>
</dbReference>
<dbReference type="Proteomes" id="UP000823913">
    <property type="component" value="Unassembled WGS sequence"/>
</dbReference>
<comment type="similarity">
    <text evidence="2 9">Belongs to the RecN family.</text>
</comment>
<dbReference type="InterPro" id="IPR004604">
    <property type="entry name" value="DNA_recomb/repair_RecN"/>
</dbReference>
<dbReference type="PANTHER" id="PTHR11059">
    <property type="entry name" value="DNA REPAIR PROTEIN RECN"/>
    <property type="match status" value="1"/>
</dbReference>
<dbReference type="AlphaFoldDB" id="A0A9D1E6C7"/>
<reference evidence="12" key="2">
    <citation type="journal article" date="2021" name="PeerJ">
        <title>Extensive microbial diversity within the chicken gut microbiome revealed by metagenomics and culture.</title>
        <authorList>
            <person name="Gilroy R."/>
            <person name="Ravi A."/>
            <person name="Getino M."/>
            <person name="Pursley I."/>
            <person name="Horton D.L."/>
            <person name="Alikhan N.F."/>
            <person name="Baker D."/>
            <person name="Gharbi K."/>
            <person name="Hall N."/>
            <person name="Watson M."/>
            <person name="Adriaenssens E.M."/>
            <person name="Foster-Nyarko E."/>
            <person name="Jarju S."/>
            <person name="Secka A."/>
            <person name="Antonio M."/>
            <person name="Oren A."/>
            <person name="Chaudhuri R.R."/>
            <person name="La Ragione R."/>
            <person name="Hildebrand F."/>
            <person name="Pallen M.J."/>
        </authorList>
    </citation>
    <scope>NUCLEOTIDE SEQUENCE</scope>
    <source>
        <strain evidence="12">ChiW16-3235</strain>
    </source>
</reference>
<dbReference type="NCBIfam" id="TIGR00634">
    <property type="entry name" value="recN"/>
    <property type="match status" value="1"/>
</dbReference>
<evidence type="ECO:0000313" key="12">
    <source>
        <dbReference type="EMBL" id="HIR66899.1"/>
    </source>
</evidence>
<protein>
    <recommendedName>
        <fullName evidence="3 9">DNA repair protein RecN</fullName>
    </recommendedName>
    <alternativeName>
        <fullName evidence="8 9">Recombination protein N</fullName>
    </alternativeName>
</protein>
<evidence type="ECO:0000256" key="3">
    <source>
        <dbReference type="ARBA" id="ARBA00021315"/>
    </source>
</evidence>
<keyword evidence="7 9" id="KW-0234">DNA repair</keyword>
<keyword evidence="10" id="KW-0175">Coiled coil</keyword>
<sequence length="559" mass="61493">MLSRLQIKNIALIDSADIEFDGRLNVLSGETGSGKSVILDSINFVLGSKADKSMIRYGESQASVRAEFDVDPQSPAAKAVEELDIECEGQIIISRTYSLEGRGSIKINGNAVTAAMLKSVTSRLVDVHGQSEHFFLLSESNQLKVIDGLCGDVAYEIKSQLADALSHKKSILSQISELGGDEQERARQVDLLEYQINEIRAADVTPGEYEQLLAKRNLINNTEKILSSLSGGAQIFNSDGGVTDMIAVAQRQIAQISDLSEEYEKIYSRLENLYAEASDIAQSMGDLADEVSFDEREAQRVEERIELLRSLMKKYGADEESVLGYLDKAVEKYDSLINSAEQLEKLGKDLSETDNKIFVLCCRLSEERKKCAAKFAENVVEQLKSLNIPNADFIVEFIPFDRQNANLNSANGSDQVRFMFSANKGEPLKPLNKVISGGEMSRFMLAIKTQLKGINGISTYIFDEIDAGISGLTARTVAQKFIDISADTQIIAVSHLPQVCAASHAQFLIYKTEEGGKTVTRVKRLSDEQKLDEIVRLTGSVSSSAALEHAKQLVGQFKK</sequence>
<evidence type="ECO:0000256" key="8">
    <source>
        <dbReference type="ARBA" id="ARBA00033408"/>
    </source>
</evidence>
<name>A0A9D1E6C7_9FIRM</name>
<dbReference type="GO" id="GO:0006281">
    <property type="term" value="P:DNA repair"/>
    <property type="evidence" value="ECO:0007669"/>
    <property type="project" value="UniProtKB-KW"/>
</dbReference>
<dbReference type="EMBL" id="DVHK01000059">
    <property type="protein sequence ID" value="HIR66899.1"/>
    <property type="molecule type" value="Genomic_DNA"/>
</dbReference>
<dbReference type="GO" id="GO:0043590">
    <property type="term" value="C:bacterial nucleoid"/>
    <property type="evidence" value="ECO:0007669"/>
    <property type="project" value="TreeGrafter"/>
</dbReference>
<reference evidence="12" key="1">
    <citation type="submission" date="2020-10" db="EMBL/GenBank/DDBJ databases">
        <authorList>
            <person name="Gilroy R."/>
        </authorList>
    </citation>
    <scope>NUCLEOTIDE SEQUENCE</scope>
    <source>
        <strain evidence="12">ChiW16-3235</strain>
    </source>
</reference>
<evidence type="ECO:0000256" key="10">
    <source>
        <dbReference type="SAM" id="Coils"/>
    </source>
</evidence>
<evidence type="ECO:0000256" key="2">
    <source>
        <dbReference type="ARBA" id="ARBA00009441"/>
    </source>
</evidence>
<evidence type="ECO:0000259" key="11">
    <source>
        <dbReference type="Pfam" id="PF02463"/>
    </source>
</evidence>
<organism evidence="12 13">
    <name type="scientific">Candidatus Coproplasma avicola</name>
    <dbReference type="NCBI Taxonomy" id="2840744"/>
    <lineage>
        <taxon>Bacteria</taxon>
        <taxon>Bacillati</taxon>
        <taxon>Bacillota</taxon>
        <taxon>Clostridia</taxon>
        <taxon>Eubacteriales</taxon>
        <taxon>Candidatus Coproplasma</taxon>
    </lineage>
</organism>
<evidence type="ECO:0000256" key="1">
    <source>
        <dbReference type="ARBA" id="ARBA00003618"/>
    </source>
</evidence>
<dbReference type="InterPro" id="IPR003395">
    <property type="entry name" value="RecF/RecN/SMC_N"/>
</dbReference>
<evidence type="ECO:0000256" key="5">
    <source>
        <dbReference type="ARBA" id="ARBA00022763"/>
    </source>
</evidence>
<dbReference type="InterPro" id="IPR027417">
    <property type="entry name" value="P-loop_NTPase"/>
</dbReference>
<keyword evidence="4" id="KW-0547">Nucleotide-binding</keyword>
<dbReference type="Gene3D" id="3.40.50.300">
    <property type="entry name" value="P-loop containing nucleotide triphosphate hydrolases"/>
    <property type="match status" value="2"/>
</dbReference>
<feature type="domain" description="RecF/RecN/SMC N-terminal" evidence="11">
    <location>
        <begin position="2"/>
        <end position="515"/>
    </location>
</feature>
<evidence type="ECO:0000313" key="13">
    <source>
        <dbReference type="Proteomes" id="UP000823913"/>
    </source>
</evidence>
<evidence type="ECO:0000256" key="9">
    <source>
        <dbReference type="PIRNR" id="PIRNR003128"/>
    </source>
</evidence>
<dbReference type="PANTHER" id="PTHR11059:SF0">
    <property type="entry name" value="DNA REPAIR PROTEIN RECN"/>
    <property type="match status" value="1"/>
</dbReference>
<keyword evidence="5 9" id="KW-0227">DNA damage</keyword>
<evidence type="ECO:0000256" key="6">
    <source>
        <dbReference type="ARBA" id="ARBA00022840"/>
    </source>
</evidence>
<dbReference type="PIRSF" id="PIRSF003128">
    <property type="entry name" value="RecN"/>
    <property type="match status" value="1"/>
</dbReference>
<dbReference type="CDD" id="cd03241">
    <property type="entry name" value="ABC_RecN"/>
    <property type="match status" value="2"/>
</dbReference>
<accession>A0A9D1E6C7</accession>
<proteinExistence type="inferred from homology"/>
<dbReference type="GO" id="GO:0005524">
    <property type="term" value="F:ATP binding"/>
    <property type="evidence" value="ECO:0007669"/>
    <property type="project" value="UniProtKB-KW"/>
</dbReference>
<dbReference type="GO" id="GO:0009432">
    <property type="term" value="P:SOS response"/>
    <property type="evidence" value="ECO:0007669"/>
    <property type="project" value="TreeGrafter"/>
</dbReference>
<feature type="coiled-coil region" evidence="10">
    <location>
        <begin position="256"/>
        <end position="346"/>
    </location>
</feature>
<comment type="caution">
    <text evidence="12">The sequence shown here is derived from an EMBL/GenBank/DDBJ whole genome shotgun (WGS) entry which is preliminary data.</text>
</comment>
<gene>
    <name evidence="12" type="primary">recN</name>
    <name evidence="12" type="ORF">IAB94_02480</name>
</gene>
<dbReference type="SUPFAM" id="SSF52540">
    <property type="entry name" value="P-loop containing nucleoside triphosphate hydrolases"/>
    <property type="match status" value="1"/>
</dbReference>
<evidence type="ECO:0000256" key="7">
    <source>
        <dbReference type="ARBA" id="ARBA00023204"/>
    </source>
</evidence>
<comment type="function">
    <text evidence="1 9">May be involved in recombinational repair of damaged DNA.</text>
</comment>
<keyword evidence="6" id="KW-0067">ATP-binding</keyword>
<dbReference type="GO" id="GO:0006310">
    <property type="term" value="P:DNA recombination"/>
    <property type="evidence" value="ECO:0007669"/>
    <property type="project" value="InterPro"/>
</dbReference>
<evidence type="ECO:0000256" key="4">
    <source>
        <dbReference type="ARBA" id="ARBA00022741"/>
    </source>
</evidence>